<keyword evidence="4" id="KW-1185">Reference proteome</keyword>
<accession>A0A918N776</accession>
<dbReference type="InterPro" id="IPR023393">
    <property type="entry name" value="START-like_dom_sf"/>
</dbReference>
<dbReference type="Proteomes" id="UP000626148">
    <property type="component" value="Unassembled WGS sequence"/>
</dbReference>
<reference evidence="3" key="2">
    <citation type="submission" date="2020-09" db="EMBL/GenBank/DDBJ databases">
        <authorList>
            <person name="Sun Q."/>
            <person name="Kim S."/>
        </authorList>
    </citation>
    <scope>NUCLEOTIDE SEQUENCE</scope>
    <source>
        <strain evidence="3">KCTC 22169</strain>
    </source>
</reference>
<dbReference type="Pfam" id="PF08327">
    <property type="entry name" value="AHSA1"/>
    <property type="match status" value="1"/>
</dbReference>
<proteinExistence type="inferred from homology"/>
<comment type="caution">
    <text evidence="3">The sequence shown here is derived from an EMBL/GenBank/DDBJ whole genome shotgun (WGS) entry which is preliminary data.</text>
</comment>
<dbReference type="Gene3D" id="3.30.530.20">
    <property type="match status" value="1"/>
</dbReference>
<name>A0A918N776_9GAMM</name>
<comment type="similarity">
    <text evidence="1">Belongs to the AHA1 family.</text>
</comment>
<organism evidence="3 4">
    <name type="scientific">Saccharospirillum salsuginis</name>
    <dbReference type="NCBI Taxonomy" id="418750"/>
    <lineage>
        <taxon>Bacteria</taxon>
        <taxon>Pseudomonadati</taxon>
        <taxon>Pseudomonadota</taxon>
        <taxon>Gammaproteobacteria</taxon>
        <taxon>Oceanospirillales</taxon>
        <taxon>Saccharospirillaceae</taxon>
        <taxon>Saccharospirillum</taxon>
    </lineage>
</organism>
<dbReference type="InterPro" id="IPR013538">
    <property type="entry name" value="ASHA1/2-like_C"/>
</dbReference>
<evidence type="ECO:0000259" key="2">
    <source>
        <dbReference type="Pfam" id="PF08327"/>
    </source>
</evidence>
<dbReference type="CDD" id="cd08892">
    <property type="entry name" value="SRPBCC_Aha1"/>
    <property type="match status" value="1"/>
</dbReference>
<dbReference type="AlphaFoldDB" id="A0A918N776"/>
<protein>
    <recommendedName>
        <fullName evidence="2">Activator of Hsp90 ATPase homologue 1/2-like C-terminal domain-containing protein</fullName>
    </recommendedName>
</protein>
<sequence>MTTSIHQENTFNTTPQALFDAFVNAEKHSAFTGSPARIEPVEGSAFSVYDGGVDGRQIELVTHQRIIQAWRGADWPDGVYSIVRLDFQPLDDRTLLVLDHTGIPEGSAAHLESGWYKMYWEPLKTWLEARSQ</sequence>
<dbReference type="RefSeq" id="WP_189607151.1">
    <property type="nucleotide sequence ID" value="NZ_BMXR01000002.1"/>
</dbReference>
<reference evidence="3" key="1">
    <citation type="journal article" date="2014" name="Int. J. Syst. Evol. Microbiol.">
        <title>Complete genome sequence of Corynebacterium casei LMG S-19264T (=DSM 44701T), isolated from a smear-ripened cheese.</title>
        <authorList>
            <consortium name="US DOE Joint Genome Institute (JGI-PGF)"/>
            <person name="Walter F."/>
            <person name="Albersmeier A."/>
            <person name="Kalinowski J."/>
            <person name="Ruckert C."/>
        </authorList>
    </citation>
    <scope>NUCLEOTIDE SEQUENCE</scope>
    <source>
        <strain evidence="3">KCTC 22169</strain>
    </source>
</reference>
<gene>
    <name evidence="3" type="ORF">GCM10007392_07430</name>
</gene>
<dbReference type="EMBL" id="BMXR01000002">
    <property type="protein sequence ID" value="GGX43237.1"/>
    <property type="molecule type" value="Genomic_DNA"/>
</dbReference>
<dbReference type="SUPFAM" id="SSF55961">
    <property type="entry name" value="Bet v1-like"/>
    <property type="match status" value="1"/>
</dbReference>
<evidence type="ECO:0000256" key="1">
    <source>
        <dbReference type="ARBA" id="ARBA00006817"/>
    </source>
</evidence>
<evidence type="ECO:0000313" key="4">
    <source>
        <dbReference type="Proteomes" id="UP000626148"/>
    </source>
</evidence>
<evidence type="ECO:0000313" key="3">
    <source>
        <dbReference type="EMBL" id="GGX43237.1"/>
    </source>
</evidence>
<feature type="domain" description="Activator of Hsp90 ATPase homologue 1/2-like C-terminal" evidence="2">
    <location>
        <begin position="12"/>
        <end position="127"/>
    </location>
</feature>